<dbReference type="Pfam" id="PF01381">
    <property type="entry name" value="HTH_3"/>
    <property type="match status" value="1"/>
</dbReference>
<keyword evidence="3" id="KW-1185">Reference proteome</keyword>
<proteinExistence type="predicted"/>
<dbReference type="GO" id="GO:0003677">
    <property type="term" value="F:DNA binding"/>
    <property type="evidence" value="ECO:0007669"/>
    <property type="project" value="UniProtKB-KW"/>
</dbReference>
<dbReference type="InterPro" id="IPR010982">
    <property type="entry name" value="Lambda_DNA-bd_dom_sf"/>
</dbReference>
<evidence type="ECO:0000259" key="1">
    <source>
        <dbReference type="PROSITE" id="PS50943"/>
    </source>
</evidence>
<dbReference type="Gene3D" id="1.10.260.40">
    <property type="entry name" value="lambda repressor-like DNA-binding domains"/>
    <property type="match status" value="1"/>
</dbReference>
<accession>A0A1H2HBV0</accession>
<dbReference type="OrthoDB" id="129597at2"/>
<reference evidence="3" key="1">
    <citation type="submission" date="2016-10" db="EMBL/GenBank/DDBJ databases">
        <authorList>
            <person name="Varghese N."/>
            <person name="Submissions S."/>
        </authorList>
    </citation>
    <scope>NUCLEOTIDE SEQUENCE [LARGE SCALE GENOMIC DNA]</scope>
    <source>
        <strain evidence="3">CCTCC 2012022</strain>
    </source>
</reference>
<dbReference type="EMBL" id="LT629780">
    <property type="protein sequence ID" value="SDU29371.1"/>
    <property type="molecule type" value="Genomic_DNA"/>
</dbReference>
<protein>
    <submittedName>
        <fullName evidence="2">DNA-binding transcriptional regulator, XRE-family HTH domain</fullName>
    </submittedName>
</protein>
<feature type="domain" description="HTH cro/C1-type" evidence="1">
    <location>
        <begin position="53"/>
        <end position="90"/>
    </location>
</feature>
<dbReference type="STRING" id="1245526.SAMN05216580_2245"/>
<sequence length="105" mass="11803">MNVQVIERDGQPEYAVLAWAEYLQLLAEAGRRQPESRAAAEPAAGPVFELARLAEWREARGLSQEQLARAVGISPHYLGMIERGERQPDQAIGRALERHFARPQE</sequence>
<evidence type="ECO:0000313" key="3">
    <source>
        <dbReference type="Proteomes" id="UP000243063"/>
    </source>
</evidence>
<name>A0A1H2HBV0_9GAMM</name>
<gene>
    <name evidence="2" type="ORF">SAMN05216580_2245</name>
</gene>
<organism evidence="2 3">
    <name type="scientific">Geopseudomonas guangdongensis</name>
    <dbReference type="NCBI Taxonomy" id="1245526"/>
    <lineage>
        <taxon>Bacteria</taxon>
        <taxon>Pseudomonadati</taxon>
        <taxon>Pseudomonadota</taxon>
        <taxon>Gammaproteobacteria</taxon>
        <taxon>Pseudomonadales</taxon>
        <taxon>Pseudomonadaceae</taxon>
        <taxon>Geopseudomonas</taxon>
    </lineage>
</organism>
<dbReference type="SMART" id="SM00530">
    <property type="entry name" value="HTH_XRE"/>
    <property type="match status" value="1"/>
</dbReference>
<keyword evidence="2" id="KW-0238">DNA-binding</keyword>
<dbReference type="Proteomes" id="UP000243063">
    <property type="component" value="Chromosome I"/>
</dbReference>
<evidence type="ECO:0000313" key="2">
    <source>
        <dbReference type="EMBL" id="SDU29371.1"/>
    </source>
</evidence>
<dbReference type="RefSeq" id="WP_090214433.1">
    <property type="nucleotide sequence ID" value="NZ_LT629780.1"/>
</dbReference>
<dbReference type="PROSITE" id="PS50943">
    <property type="entry name" value="HTH_CROC1"/>
    <property type="match status" value="1"/>
</dbReference>
<dbReference type="SUPFAM" id="SSF47413">
    <property type="entry name" value="lambda repressor-like DNA-binding domains"/>
    <property type="match status" value="1"/>
</dbReference>
<dbReference type="CDD" id="cd00093">
    <property type="entry name" value="HTH_XRE"/>
    <property type="match status" value="1"/>
</dbReference>
<dbReference type="InterPro" id="IPR001387">
    <property type="entry name" value="Cro/C1-type_HTH"/>
</dbReference>
<dbReference type="AlphaFoldDB" id="A0A1H2HBV0"/>